<keyword evidence="1" id="KW-0175">Coiled coil</keyword>
<dbReference type="RefSeq" id="WP_213656658.1">
    <property type="nucleotide sequence ID" value="NZ_BOSL01000026.1"/>
</dbReference>
<evidence type="ECO:0000313" key="4">
    <source>
        <dbReference type="Proteomes" id="UP000679992"/>
    </source>
</evidence>
<evidence type="ECO:0000259" key="2">
    <source>
        <dbReference type="Pfam" id="PF10552"/>
    </source>
</evidence>
<feature type="domain" description="ORF6C" evidence="2">
    <location>
        <begin position="37"/>
        <end position="139"/>
    </location>
</feature>
<dbReference type="Pfam" id="PF10552">
    <property type="entry name" value="ORF6C"/>
    <property type="match status" value="1"/>
</dbReference>
<dbReference type="InterPro" id="IPR018878">
    <property type="entry name" value="ORF6C_dom"/>
</dbReference>
<comment type="caution">
    <text evidence="3">The sequence shown here is derived from an EMBL/GenBank/DDBJ whole genome shotgun (WGS) entry which is preliminary data.</text>
</comment>
<name>A0ABQ4MIW1_9BACL</name>
<keyword evidence="4" id="KW-1185">Reference proteome</keyword>
<protein>
    <recommendedName>
        <fullName evidence="2">ORF6C domain-containing protein</fullName>
    </recommendedName>
</protein>
<sequence>MAMNLPVSKNENVFSILEQSLSNQRNNLQTMEMMVGEMKSIKEDVSKQHEEIQALAKQIQDENRLLPSEIDDLYQAVVLKSINTVRATSTLEGKEFKAEVGRTRRFIWNKLNRKFGTSKYIHLPRKHFDEALEFVRTFSILDHI</sequence>
<feature type="coiled-coil region" evidence="1">
    <location>
        <begin position="38"/>
        <end position="65"/>
    </location>
</feature>
<evidence type="ECO:0000313" key="3">
    <source>
        <dbReference type="EMBL" id="GIP55907.1"/>
    </source>
</evidence>
<reference evidence="3 4" key="1">
    <citation type="submission" date="2021-03" db="EMBL/GenBank/DDBJ databases">
        <title>Antimicrobial resistance genes in bacteria isolated from Japanese honey, and their potential for conferring macrolide and lincosamide resistance in the American foulbrood pathogen Paenibacillus larvae.</title>
        <authorList>
            <person name="Okamoto M."/>
            <person name="Kumagai M."/>
            <person name="Kanamori H."/>
            <person name="Takamatsu D."/>
        </authorList>
    </citation>
    <scope>NUCLEOTIDE SEQUENCE [LARGE SCALE GENOMIC DNA]</scope>
    <source>
        <strain evidence="3 4">J42TS3</strain>
    </source>
</reference>
<gene>
    <name evidence="3" type="ORF">J42TS3_49420</name>
</gene>
<proteinExistence type="predicted"/>
<accession>A0ABQ4MIW1</accession>
<evidence type="ECO:0000256" key="1">
    <source>
        <dbReference type="SAM" id="Coils"/>
    </source>
</evidence>
<dbReference type="Proteomes" id="UP000679992">
    <property type="component" value="Unassembled WGS sequence"/>
</dbReference>
<organism evidence="3 4">
    <name type="scientific">Paenibacillus vini</name>
    <dbReference type="NCBI Taxonomy" id="1476024"/>
    <lineage>
        <taxon>Bacteria</taxon>
        <taxon>Bacillati</taxon>
        <taxon>Bacillota</taxon>
        <taxon>Bacilli</taxon>
        <taxon>Bacillales</taxon>
        <taxon>Paenibacillaceae</taxon>
        <taxon>Paenibacillus</taxon>
    </lineage>
</organism>
<dbReference type="EMBL" id="BOSL01000026">
    <property type="protein sequence ID" value="GIP55907.1"/>
    <property type="molecule type" value="Genomic_DNA"/>
</dbReference>